<dbReference type="HOGENOM" id="CLU_3109441_0_0_1"/>
<accession>G7JWB8</accession>
<dbReference type="InterPro" id="IPR011990">
    <property type="entry name" value="TPR-like_helical_dom_sf"/>
</dbReference>
<gene>
    <name evidence="2" type="ordered locus">MTR_5g031770</name>
</gene>
<evidence type="ECO:0000256" key="1">
    <source>
        <dbReference type="ARBA" id="ARBA00022737"/>
    </source>
</evidence>
<reference evidence="3" key="3">
    <citation type="submission" date="2015-04" db="UniProtKB">
        <authorList>
            <consortium name="EnsemblPlants"/>
        </authorList>
    </citation>
    <scope>IDENTIFICATION</scope>
    <source>
        <strain evidence="3">cv. Jemalong A17</strain>
    </source>
</reference>
<dbReference type="EnsemblPlants" id="AES95979">
    <property type="protein sequence ID" value="AES95979"/>
    <property type="gene ID" value="MTR_5g031770"/>
</dbReference>
<dbReference type="AlphaFoldDB" id="G7JWB8"/>
<dbReference type="EMBL" id="CM001221">
    <property type="protein sequence ID" value="AES95979.1"/>
    <property type="molecule type" value="Genomic_DNA"/>
</dbReference>
<evidence type="ECO:0000313" key="2">
    <source>
        <dbReference type="EMBL" id="AES95979.1"/>
    </source>
</evidence>
<name>G7JWB8_MEDTR</name>
<dbReference type="PaxDb" id="3880-AES95979"/>
<dbReference type="NCBIfam" id="TIGR00756">
    <property type="entry name" value="PPR"/>
    <property type="match status" value="1"/>
</dbReference>
<evidence type="ECO:0000313" key="3">
    <source>
        <dbReference type="EnsemblPlants" id="AES95979"/>
    </source>
</evidence>
<keyword evidence="1" id="KW-0677">Repeat</keyword>
<keyword evidence="4" id="KW-1185">Reference proteome</keyword>
<sequence length="51" mass="5690">MSFDGNKYVDAALIHLYGKCGNVEKARSVFDSLTKLDVVSINTMWKCIGFC</sequence>
<dbReference type="Proteomes" id="UP000002051">
    <property type="component" value="Chromosome 5"/>
</dbReference>
<organism evidence="2 4">
    <name type="scientific">Medicago truncatula</name>
    <name type="common">Barrel medic</name>
    <name type="synonym">Medicago tribuloides</name>
    <dbReference type="NCBI Taxonomy" id="3880"/>
    <lineage>
        <taxon>Eukaryota</taxon>
        <taxon>Viridiplantae</taxon>
        <taxon>Streptophyta</taxon>
        <taxon>Embryophyta</taxon>
        <taxon>Tracheophyta</taxon>
        <taxon>Spermatophyta</taxon>
        <taxon>Magnoliopsida</taxon>
        <taxon>eudicotyledons</taxon>
        <taxon>Gunneridae</taxon>
        <taxon>Pentapetalae</taxon>
        <taxon>rosids</taxon>
        <taxon>fabids</taxon>
        <taxon>Fabales</taxon>
        <taxon>Fabaceae</taxon>
        <taxon>Papilionoideae</taxon>
        <taxon>50 kb inversion clade</taxon>
        <taxon>NPAAA clade</taxon>
        <taxon>Hologalegina</taxon>
        <taxon>IRL clade</taxon>
        <taxon>Trifolieae</taxon>
        <taxon>Medicago</taxon>
    </lineage>
</organism>
<proteinExistence type="predicted"/>
<dbReference type="Gene3D" id="1.25.40.10">
    <property type="entry name" value="Tetratricopeptide repeat domain"/>
    <property type="match status" value="1"/>
</dbReference>
<dbReference type="InterPro" id="IPR002885">
    <property type="entry name" value="PPR_rpt"/>
</dbReference>
<protein>
    <submittedName>
        <fullName evidence="2">PPR domain protein</fullName>
    </submittedName>
</protein>
<reference evidence="2 4" key="2">
    <citation type="journal article" date="2014" name="BMC Genomics">
        <title>An improved genome release (version Mt4.0) for the model legume Medicago truncatula.</title>
        <authorList>
            <person name="Tang H."/>
            <person name="Krishnakumar V."/>
            <person name="Bidwell S."/>
            <person name="Rosen B."/>
            <person name="Chan A."/>
            <person name="Zhou S."/>
            <person name="Gentzbittel L."/>
            <person name="Childs K.L."/>
            <person name="Yandell M."/>
            <person name="Gundlach H."/>
            <person name="Mayer K.F."/>
            <person name="Schwartz D.C."/>
            <person name="Town C.D."/>
        </authorList>
    </citation>
    <scope>GENOME REANNOTATION</scope>
    <source>
        <strain evidence="3 4">cv. Jemalong A17</strain>
    </source>
</reference>
<evidence type="ECO:0000313" key="4">
    <source>
        <dbReference type="Proteomes" id="UP000002051"/>
    </source>
</evidence>
<reference evidence="2 4" key="1">
    <citation type="journal article" date="2011" name="Nature">
        <title>The Medicago genome provides insight into the evolution of rhizobial symbioses.</title>
        <authorList>
            <person name="Young N.D."/>
            <person name="Debelle F."/>
            <person name="Oldroyd G.E."/>
            <person name="Geurts R."/>
            <person name="Cannon S.B."/>
            <person name="Udvardi M.K."/>
            <person name="Benedito V.A."/>
            <person name="Mayer K.F."/>
            <person name="Gouzy J."/>
            <person name="Schoof H."/>
            <person name="Van de Peer Y."/>
            <person name="Proost S."/>
            <person name="Cook D.R."/>
            <person name="Meyers B.C."/>
            <person name="Spannagl M."/>
            <person name="Cheung F."/>
            <person name="De Mita S."/>
            <person name="Krishnakumar V."/>
            <person name="Gundlach H."/>
            <person name="Zhou S."/>
            <person name="Mudge J."/>
            <person name="Bharti A.K."/>
            <person name="Murray J.D."/>
            <person name="Naoumkina M.A."/>
            <person name="Rosen B."/>
            <person name="Silverstein K.A."/>
            <person name="Tang H."/>
            <person name="Rombauts S."/>
            <person name="Zhao P.X."/>
            <person name="Zhou P."/>
            <person name="Barbe V."/>
            <person name="Bardou P."/>
            <person name="Bechner M."/>
            <person name="Bellec A."/>
            <person name="Berger A."/>
            <person name="Berges H."/>
            <person name="Bidwell S."/>
            <person name="Bisseling T."/>
            <person name="Choisne N."/>
            <person name="Couloux A."/>
            <person name="Denny R."/>
            <person name="Deshpande S."/>
            <person name="Dai X."/>
            <person name="Doyle J.J."/>
            <person name="Dudez A.M."/>
            <person name="Farmer A.D."/>
            <person name="Fouteau S."/>
            <person name="Franken C."/>
            <person name="Gibelin C."/>
            <person name="Gish J."/>
            <person name="Goldstein S."/>
            <person name="Gonzalez A.J."/>
            <person name="Green P.J."/>
            <person name="Hallab A."/>
            <person name="Hartog M."/>
            <person name="Hua A."/>
            <person name="Humphray S.J."/>
            <person name="Jeong D.H."/>
            <person name="Jing Y."/>
            <person name="Jocker A."/>
            <person name="Kenton S.M."/>
            <person name="Kim D.J."/>
            <person name="Klee K."/>
            <person name="Lai H."/>
            <person name="Lang C."/>
            <person name="Lin S."/>
            <person name="Macmil S.L."/>
            <person name="Magdelenat G."/>
            <person name="Matthews L."/>
            <person name="McCorrison J."/>
            <person name="Monaghan E.L."/>
            <person name="Mun J.H."/>
            <person name="Najar F.Z."/>
            <person name="Nicholson C."/>
            <person name="Noirot C."/>
            <person name="O'Bleness M."/>
            <person name="Paule C.R."/>
            <person name="Poulain J."/>
            <person name="Prion F."/>
            <person name="Qin B."/>
            <person name="Qu C."/>
            <person name="Retzel E.F."/>
            <person name="Riddle C."/>
            <person name="Sallet E."/>
            <person name="Samain S."/>
            <person name="Samson N."/>
            <person name="Sanders I."/>
            <person name="Saurat O."/>
            <person name="Scarpelli C."/>
            <person name="Schiex T."/>
            <person name="Segurens B."/>
            <person name="Severin A.J."/>
            <person name="Sherrier D.J."/>
            <person name="Shi R."/>
            <person name="Sims S."/>
            <person name="Singer S.R."/>
            <person name="Sinharoy S."/>
            <person name="Sterck L."/>
            <person name="Viollet A."/>
            <person name="Wang B.B."/>
            <person name="Wang K."/>
            <person name="Wang M."/>
            <person name="Wang X."/>
            <person name="Warfsmann J."/>
            <person name="Weissenbach J."/>
            <person name="White D.D."/>
            <person name="White J.D."/>
            <person name="Wiley G.B."/>
            <person name="Wincker P."/>
            <person name="Xing Y."/>
            <person name="Yang L."/>
            <person name="Yao Z."/>
            <person name="Ying F."/>
            <person name="Zhai J."/>
            <person name="Zhou L."/>
            <person name="Zuber A."/>
            <person name="Denarie J."/>
            <person name="Dixon R.A."/>
            <person name="May G.D."/>
            <person name="Schwartz D.C."/>
            <person name="Rogers J."/>
            <person name="Quetier F."/>
            <person name="Town C.D."/>
            <person name="Roe B.A."/>
        </authorList>
    </citation>
    <scope>NUCLEOTIDE SEQUENCE [LARGE SCALE GENOMIC DNA]</scope>
    <source>
        <strain evidence="2">A17</strain>
        <strain evidence="3 4">cv. Jemalong A17</strain>
    </source>
</reference>